<reference evidence="7 8" key="1">
    <citation type="submission" date="2019-08" db="EMBL/GenBank/DDBJ databases">
        <title>Flavobacterium alkalisoli sp. nov., isolated from rhizosphere soil of Suaeda salsa.</title>
        <authorList>
            <person name="Sun J.-Q."/>
            <person name="Xu L."/>
        </authorList>
    </citation>
    <scope>NUCLEOTIDE SEQUENCE [LARGE SCALE GENOMIC DNA]</scope>
    <source>
        <strain evidence="7 8">XS-5</strain>
    </source>
</reference>
<evidence type="ECO:0000256" key="2">
    <source>
        <dbReference type="ARBA" id="ARBA00022692"/>
    </source>
</evidence>
<proteinExistence type="predicted"/>
<dbReference type="OrthoDB" id="9774146at2"/>
<dbReference type="GO" id="GO:1902600">
    <property type="term" value="P:proton transmembrane transport"/>
    <property type="evidence" value="ECO:0007669"/>
    <property type="project" value="InterPro"/>
</dbReference>
<sequence length="125" mass="13903">MLQIGKLIDEVLNTILFAMIGLQLVSMPFLREYWLLGIVGILILLVARMASVSLPTLFVLGKLRLSNLFTLTWADLRGGISIAMALSLPVSPFRESILSCCYFIVLFSIIGQGLTINWVVKRMSN</sequence>
<dbReference type="KEGG" id="fak:FUA48_15985"/>
<organism evidence="7 8">
    <name type="scientific">Flavobacterium alkalisoli</name>
    <dbReference type="NCBI Taxonomy" id="2602769"/>
    <lineage>
        <taxon>Bacteria</taxon>
        <taxon>Pseudomonadati</taxon>
        <taxon>Bacteroidota</taxon>
        <taxon>Flavobacteriia</taxon>
        <taxon>Flavobacteriales</taxon>
        <taxon>Flavobacteriaceae</taxon>
        <taxon>Flavobacterium</taxon>
    </lineage>
</organism>
<keyword evidence="2 5" id="KW-0812">Transmembrane</keyword>
<feature type="domain" description="Cation/H+ exchanger transmembrane" evidence="6">
    <location>
        <begin position="8"/>
        <end position="121"/>
    </location>
</feature>
<gene>
    <name evidence="7" type="ORF">FUA48_15985</name>
</gene>
<accession>A0A5B9FVH6</accession>
<feature type="transmembrane region" description="Helical" evidence="5">
    <location>
        <begin position="68"/>
        <end position="90"/>
    </location>
</feature>
<evidence type="ECO:0000256" key="1">
    <source>
        <dbReference type="ARBA" id="ARBA00004141"/>
    </source>
</evidence>
<evidence type="ECO:0000313" key="8">
    <source>
        <dbReference type="Proteomes" id="UP000321222"/>
    </source>
</evidence>
<dbReference type="GO" id="GO:0016020">
    <property type="term" value="C:membrane"/>
    <property type="evidence" value="ECO:0007669"/>
    <property type="project" value="UniProtKB-SubCell"/>
</dbReference>
<evidence type="ECO:0000256" key="3">
    <source>
        <dbReference type="ARBA" id="ARBA00022989"/>
    </source>
</evidence>
<feature type="transmembrane region" description="Helical" evidence="5">
    <location>
        <begin position="36"/>
        <end position="61"/>
    </location>
</feature>
<dbReference type="InterPro" id="IPR006153">
    <property type="entry name" value="Cation/H_exchanger_TM"/>
</dbReference>
<feature type="transmembrane region" description="Helical" evidence="5">
    <location>
        <begin position="96"/>
        <end position="120"/>
    </location>
</feature>
<dbReference type="GO" id="GO:0015297">
    <property type="term" value="F:antiporter activity"/>
    <property type="evidence" value="ECO:0007669"/>
    <property type="project" value="InterPro"/>
</dbReference>
<evidence type="ECO:0000256" key="4">
    <source>
        <dbReference type="ARBA" id="ARBA00023136"/>
    </source>
</evidence>
<comment type="subcellular location">
    <subcellularLocation>
        <location evidence="1">Membrane</location>
        <topology evidence="1">Multi-pass membrane protein</topology>
    </subcellularLocation>
</comment>
<evidence type="ECO:0000256" key="5">
    <source>
        <dbReference type="SAM" id="Phobius"/>
    </source>
</evidence>
<name>A0A5B9FVH6_9FLAO</name>
<evidence type="ECO:0000313" key="7">
    <source>
        <dbReference type="EMBL" id="QEE51020.1"/>
    </source>
</evidence>
<dbReference type="Pfam" id="PF00999">
    <property type="entry name" value="Na_H_Exchanger"/>
    <property type="match status" value="1"/>
</dbReference>
<keyword evidence="3 5" id="KW-1133">Transmembrane helix</keyword>
<evidence type="ECO:0000259" key="6">
    <source>
        <dbReference type="Pfam" id="PF00999"/>
    </source>
</evidence>
<keyword evidence="8" id="KW-1185">Reference proteome</keyword>
<keyword evidence="4 5" id="KW-0472">Membrane</keyword>
<dbReference type="AlphaFoldDB" id="A0A5B9FVH6"/>
<feature type="transmembrane region" description="Helical" evidence="5">
    <location>
        <begin position="12"/>
        <end position="30"/>
    </location>
</feature>
<dbReference type="Proteomes" id="UP000321222">
    <property type="component" value="Chromosome"/>
</dbReference>
<dbReference type="EMBL" id="CP042831">
    <property type="protein sequence ID" value="QEE51020.1"/>
    <property type="molecule type" value="Genomic_DNA"/>
</dbReference>
<protein>
    <recommendedName>
        <fullName evidence="6">Cation/H+ exchanger transmembrane domain-containing protein</fullName>
    </recommendedName>
</protein>